<sequence>MGFSRQEYWNGLFCPPPGDLPDPGMELGSPVSGSLPLVPLGSPSSVVCESCSVMSDSSQPHGLYSPWNSPGQDTGAGIHSLLQGIFLTQGSNPGLLHYRWILYQLSHQGSPRTQQNFFVKFTNRLCGQYKGSVTYYPAPPFFKDLFIYLCLCLDSVALCRLSPVAGSGGCSSFQCTGFSLWLLLLQSMGSRVQA</sequence>
<name>A0ABN8YN54_RANTA</name>
<evidence type="ECO:0000313" key="2">
    <source>
        <dbReference type="Proteomes" id="UP001176941"/>
    </source>
</evidence>
<proteinExistence type="predicted"/>
<keyword evidence="2" id="KW-1185">Reference proteome</keyword>
<organism evidence="1 2">
    <name type="scientific">Rangifer tarandus platyrhynchus</name>
    <name type="common">Svalbard reindeer</name>
    <dbReference type="NCBI Taxonomy" id="3082113"/>
    <lineage>
        <taxon>Eukaryota</taxon>
        <taxon>Metazoa</taxon>
        <taxon>Chordata</taxon>
        <taxon>Craniata</taxon>
        <taxon>Vertebrata</taxon>
        <taxon>Euteleostomi</taxon>
        <taxon>Mammalia</taxon>
        <taxon>Eutheria</taxon>
        <taxon>Laurasiatheria</taxon>
        <taxon>Artiodactyla</taxon>
        <taxon>Ruminantia</taxon>
        <taxon>Pecora</taxon>
        <taxon>Cervidae</taxon>
        <taxon>Odocoileinae</taxon>
        <taxon>Rangifer</taxon>
    </lineage>
</organism>
<dbReference type="EMBL" id="OX459956">
    <property type="protein sequence ID" value="CAI9161868.1"/>
    <property type="molecule type" value="Genomic_DNA"/>
</dbReference>
<gene>
    <name evidence="1" type="ORF">MRATA1EN1_LOCUS10830</name>
</gene>
<accession>A0ABN8YN54</accession>
<reference evidence="1" key="1">
    <citation type="submission" date="2023-04" db="EMBL/GenBank/DDBJ databases">
        <authorList>
            <consortium name="ELIXIR-Norway"/>
        </authorList>
    </citation>
    <scope>NUCLEOTIDE SEQUENCE [LARGE SCALE GENOMIC DNA]</scope>
</reference>
<protein>
    <submittedName>
        <fullName evidence="1">Uncharacterized protein</fullName>
    </submittedName>
</protein>
<evidence type="ECO:0000313" key="1">
    <source>
        <dbReference type="EMBL" id="CAI9161868.1"/>
    </source>
</evidence>
<dbReference type="Proteomes" id="UP001176941">
    <property type="component" value="Chromosome 20"/>
</dbReference>